<dbReference type="PANTHER" id="PTHR47320:SF1">
    <property type="entry name" value="BIFUNCTIONAL URIDYLYLTRANSFERASE_URIDYLYL-REMOVING ENZYME"/>
    <property type="match status" value="1"/>
</dbReference>
<comment type="similarity">
    <text evidence="7">Belongs to the GlnD family.</text>
</comment>
<dbReference type="InterPro" id="IPR045865">
    <property type="entry name" value="ACT-like_dom_sf"/>
</dbReference>
<feature type="domain" description="ACT" evidence="9">
    <location>
        <begin position="788"/>
        <end position="859"/>
    </location>
</feature>
<keyword evidence="5 7" id="KW-0460">Magnesium</keyword>
<evidence type="ECO:0000313" key="11">
    <source>
        <dbReference type="EMBL" id="NDY42483.1"/>
    </source>
</evidence>
<dbReference type="Pfam" id="PF08335">
    <property type="entry name" value="GlnD_UR_UTase"/>
    <property type="match status" value="1"/>
</dbReference>
<dbReference type="InterPro" id="IPR003607">
    <property type="entry name" value="HD/PDEase_dom"/>
</dbReference>
<keyword evidence="4 7" id="KW-0378">Hydrolase</keyword>
<dbReference type="InterPro" id="IPR006674">
    <property type="entry name" value="HD_domain"/>
</dbReference>
<dbReference type="GO" id="GO:0008773">
    <property type="term" value="F:[protein-PII] uridylyltransferase activity"/>
    <property type="evidence" value="ECO:0007669"/>
    <property type="project" value="UniProtKB-UniRule"/>
</dbReference>
<comment type="catalytic activity">
    <reaction evidence="7">
        <text>[protein-PII]-L-tyrosine + UTP = [protein-PII]-uridylyl-L-tyrosine + diphosphate</text>
        <dbReference type="Rhea" id="RHEA:13673"/>
        <dbReference type="Rhea" id="RHEA-COMP:12147"/>
        <dbReference type="Rhea" id="RHEA-COMP:12148"/>
        <dbReference type="ChEBI" id="CHEBI:33019"/>
        <dbReference type="ChEBI" id="CHEBI:46398"/>
        <dbReference type="ChEBI" id="CHEBI:46858"/>
        <dbReference type="ChEBI" id="CHEBI:90602"/>
        <dbReference type="EC" id="2.7.7.59"/>
    </reaction>
</comment>
<dbReference type="EMBL" id="JAAGRR010000060">
    <property type="protein sequence ID" value="NDY42483.1"/>
    <property type="molecule type" value="Genomic_DNA"/>
</dbReference>
<dbReference type="InterPro" id="IPR043519">
    <property type="entry name" value="NT_sf"/>
</dbReference>
<keyword evidence="1 7" id="KW-0808">Transferase</keyword>
<dbReference type="SUPFAM" id="SSF109604">
    <property type="entry name" value="HD-domain/PDEase-like"/>
    <property type="match status" value="1"/>
</dbReference>
<keyword evidence="2 7" id="KW-0548">Nucleotidyltransferase</keyword>
<feature type="region of interest" description="Disordered" evidence="8">
    <location>
        <begin position="1"/>
        <end position="20"/>
    </location>
</feature>
<dbReference type="AlphaFoldDB" id="A0A6N9TQU8"/>
<organism evidence="11 12">
    <name type="scientific">Dissulfurirhabdus thermomarina</name>
    <dbReference type="NCBI Taxonomy" id="1765737"/>
    <lineage>
        <taxon>Bacteria</taxon>
        <taxon>Deltaproteobacteria</taxon>
        <taxon>Dissulfurirhabdaceae</taxon>
        <taxon>Dissulfurirhabdus</taxon>
    </lineage>
</organism>
<dbReference type="Gene3D" id="3.30.460.10">
    <property type="entry name" value="Beta Polymerase, domain 2"/>
    <property type="match status" value="1"/>
</dbReference>
<dbReference type="PIRSF" id="PIRSF006288">
    <property type="entry name" value="PII_uridyltransf"/>
    <property type="match status" value="1"/>
</dbReference>
<evidence type="ECO:0000256" key="5">
    <source>
        <dbReference type="ARBA" id="ARBA00022842"/>
    </source>
</evidence>
<gene>
    <name evidence="7 11" type="primary">glnD</name>
    <name evidence="11" type="ORF">G3N55_06455</name>
</gene>
<proteinExistence type="inferred from homology"/>
<protein>
    <recommendedName>
        <fullName evidence="7">Bifunctional uridylyltransferase/uridylyl-removing enzyme</fullName>
        <shortName evidence="7">UTase/UR</shortName>
    </recommendedName>
    <alternativeName>
        <fullName evidence="7">Bifunctional [protein-PII] modification enzyme</fullName>
    </alternativeName>
    <alternativeName>
        <fullName evidence="7">Bifunctional nitrogen sensor protein</fullName>
    </alternativeName>
    <domain>
        <recommendedName>
            <fullName evidence="7">[Protein-PII] uridylyltransferase</fullName>
            <shortName evidence="7">PII uridylyltransferase</shortName>
            <shortName evidence="7">UTase</shortName>
            <ecNumber evidence="7">2.7.7.59</ecNumber>
        </recommendedName>
    </domain>
    <domain>
        <recommendedName>
            <fullName evidence="7">[Protein-PII]-UMP uridylyl-removing enzyme</fullName>
            <shortName evidence="7">UR</shortName>
            <ecNumber evidence="7">3.1.4.-</ecNumber>
        </recommendedName>
    </domain>
</protein>
<dbReference type="Gene3D" id="3.30.70.260">
    <property type="match status" value="1"/>
</dbReference>
<dbReference type="InterPro" id="IPR002912">
    <property type="entry name" value="ACT_dom"/>
</dbReference>
<evidence type="ECO:0000256" key="6">
    <source>
        <dbReference type="ARBA" id="ARBA00023268"/>
    </source>
</evidence>
<evidence type="ECO:0000256" key="2">
    <source>
        <dbReference type="ARBA" id="ARBA00022695"/>
    </source>
</evidence>
<evidence type="ECO:0000256" key="4">
    <source>
        <dbReference type="ARBA" id="ARBA00022801"/>
    </source>
</evidence>
<dbReference type="Gene3D" id="1.10.3090.10">
    <property type="entry name" value="cca-adding enzyme, domain 2"/>
    <property type="match status" value="1"/>
</dbReference>
<dbReference type="SUPFAM" id="SSF81301">
    <property type="entry name" value="Nucleotidyltransferase"/>
    <property type="match status" value="1"/>
</dbReference>
<dbReference type="Pfam" id="PF01966">
    <property type="entry name" value="HD"/>
    <property type="match status" value="1"/>
</dbReference>
<reference evidence="11 12" key="1">
    <citation type="submission" date="2020-02" db="EMBL/GenBank/DDBJ databases">
        <title>Comparative genomics of sulfur disproportionating microorganisms.</title>
        <authorList>
            <person name="Ward L.M."/>
            <person name="Bertran E."/>
            <person name="Johnston D.T."/>
        </authorList>
    </citation>
    <scope>NUCLEOTIDE SEQUENCE [LARGE SCALE GENOMIC DNA]</scope>
    <source>
        <strain evidence="11 12">DSM 100025</strain>
    </source>
</reference>
<dbReference type="PROSITE" id="PS51671">
    <property type="entry name" value="ACT"/>
    <property type="match status" value="2"/>
</dbReference>
<comment type="catalytic activity">
    <reaction evidence="7">
        <text>[protein-PII]-uridylyl-L-tyrosine + H2O = [protein-PII]-L-tyrosine + UMP + H(+)</text>
        <dbReference type="Rhea" id="RHEA:48600"/>
        <dbReference type="Rhea" id="RHEA-COMP:12147"/>
        <dbReference type="Rhea" id="RHEA-COMP:12148"/>
        <dbReference type="ChEBI" id="CHEBI:15377"/>
        <dbReference type="ChEBI" id="CHEBI:15378"/>
        <dbReference type="ChEBI" id="CHEBI:46858"/>
        <dbReference type="ChEBI" id="CHEBI:57865"/>
        <dbReference type="ChEBI" id="CHEBI:90602"/>
    </reaction>
</comment>
<evidence type="ECO:0000313" key="12">
    <source>
        <dbReference type="Proteomes" id="UP000469346"/>
    </source>
</evidence>
<dbReference type="NCBIfam" id="TIGR01693">
    <property type="entry name" value="UTase_glnD"/>
    <property type="match status" value="1"/>
</dbReference>
<comment type="function">
    <text evidence="7">Modifies, by uridylylation and deuridylylation, the PII regulatory proteins (GlnB and homologs), in response to the nitrogen status of the cell that GlnD senses through the glutamine level. Under low glutamine levels, catalyzes the conversion of the PII proteins and UTP to PII-UMP and PPi, while under higher glutamine levels, GlnD hydrolyzes PII-UMP to PII and UMP (deuridylylation). Thus, controls uridylylation state and activity of the PII proteins, and plays an important role in the regulation of nitrogen metabolism.</text>
</comment>
<dbReference type="SMART" id="SM00471">
    <property type="entry name" value="HDc"/>
    <property type="match status" value="1"/>
</dbReference>
<dbReference type="CDD" id="cd04899">
    <property type="entry name" value="ACT_ACR-UUR-like_2"/>
    <property type="match status" value="1"/>
</dbReference>
<evidence type="ECO:0000256" key="3">
    <source>
        <dbReference type="ARBA" id="ARBA00022737"/>
    </source>
</evidence>
<sequence>MTTGQTAAGARHAGAPPAGPGAELAVRGEALADLWARGLSGRALLHAHADRMDAWLAERFREAWGEAPGMALVALGGYGRRELFPYADVDLLVLYDEAASGRVAGVAERILYPLWDLGLEVGHGVRTVADCLEQAGRDFFFQVALLEARRLAGDRGLFDGLRSAFAAAVLEDRRAEFARAMAAHRAERLRRFGGHAYLLEPHLKESPGGLRDVNAVFWTGKAVFGLADPGAFEEAGLFTAEQRARFEAAWDALVRLRNRLHLAAGRRNDRLYFERQQELAAALGYRGGDGMLGVERFMREVYGHLETVRVTADLFFEHVEEVLEPGAAGGAGRRLEPGLEVRGGRVRFADPEAPRRRPWLLMRAFAWSARTGAPLHHSARTLVRDHLDLVDDRLRRSRRMAAAFLAALTEAADPRRVLDPMLETGLLAAYIPEFAQVVALAQHDVYHVFTVDRHLLQTVAEVRRLRDEEPHLFADLASPHVLFLAALFHDIGKGGGGGHAERGAKAAETIGRRMGLAPKERACLAFLVRHHLFLTDTALRRDLDDEDLILRCARTIRDPDRLRMLYLLSIADGRATGPAAWTQWRAVLVQELFLKVAHLLERTDLASPDRIQAVEWMRRQVAERLRGSDAPAPGVFPEDYLLAFGPDEVAGHVRLAARVAEGRGPVVVPADQGTCWSVLVMARDRAGLLARICGVFALHNLRVLGARIFTWSDGTAVDVLEVAPALEGEALGDHDWERLRADMAAALSGRLGLTYRIRGKRPPVGERGCLRPEVRVEVDDTVSDFHTVVEVYAPARAGLLYDITRTLAEFGVDISRARVSTHVDQVVNVFYVRDRHGAKIDDPDLREEIRRALADAAAC</sequence>
<dbReference type="PANTHER" id="PTHR47320">
    <property type="entry name" value="BIFUNCTIONAL URIDYLYLTRANSFERASE/URIDYLYL-REMOVING ENZYME"/>
    <property type="match status" value="1"/>
</dbReference>
<dbReference type="InterPro" id="IPR010043">
    <property type="entry name" value="UTase/UR"/>
</dbReference>
<dbReference type="Pfam" id="PF24931">
    <property type="entry name" value="ACT_ACR9_3rd"/>
    <property type="match status" value="1"/>
</dbReference>
<evidence type="ECO:0000259" key="9">
    <source>
        <dbReference type="PROSITE" id="PS51671"/>
    </source>
</evidence>
<evidence type="ECO:0000256" key="8">
    <source>
        <dbReference type="SAM" id="MobiDB-lite"/>
    </source>
</evidence>
<keyword evidence="6 7" id="KW-0511">Multifunctional enzyme</keyword>
<dbReference type="SUPFAM" id="SSF81593">
    <property type="entry name" value="Nucleotidyltransferase substrate binding subunit/domain"/>
    <property type="match status" value="1"/>
</dbReference>
<accession>A0A6N9TQU8</accession>
<comment type="activity regulation">
    <text evidence="7">Uridylyltransferase (UTase) activity is inhibited by glutamine, while glutamine activates uridylyl-removing (UR) activity.</text>
</comment>
<comment type="caution">
    <text evidence="11">The sequence shown here is derived from an EMBL/GenBank/DDBJ whole genome shotgun (WGS) entry which is preliminary data.</text>
</comment>
<dbReference type="HAMAP" id="MF_00277">
    <property type="entry name" value="PII_uridylyl_transf"/>
    <property type="match status" value="1"/>
</dbReference>
<dbReference type="GO" id="GO:0006808">
    <property type="term" value="P:regulation of nitrogen utilization"/>
    <property type="evidence" value="ECO:0007669"/>
    <property type="project" value="UniProtKB-UniRule"/>
</dbReference>
<dbReference type="EC" id="3.1.4.-" evidence="7"/>
<dbReference type="SUPFAM" id="SSF55021">
    <property type="entry name" value="ACT-like"/>
    <property type="match status" value="2"/>
</dbReference>
<comment type="caution">
    <text evidence="7">Lacks conserved residue(s) required for the propagation of feature annotation.</text>
</comment>
<feature type="domain" description="HD" evidence="10">
    <location>
        <begin position="451"/>
        <end position="565"/>
    </location>
</feature>
<comment type="domain">
    <text evidence="7">Has four distinct domains: an N-terminal nucleotidyltransferase (NT) domain responsible for UTase activity, a central HD domain that encodes UR activity, and two C-terminal ACT domains that seem to have a role in glutamine sensing.</text>
</comment>
<feature type="region of interest" description="Uridylyltransferase" evidence="7">
    <location>
        <begin position="1"/>
        <end position="334"/>
    </location>
</feature>
<feature type="domain" description="ACT" evidence="9">
    <location>
        <begin position="677"/>
        <end position="758"/>
    </location>
</feature>
<dbReference type="InterPro" id="IPR013546">
    <property type="entry name" value="PII_UdlTrfase/GS_AdlTrfase"/>
</dbReference>
<dbReference type="RefSeq" id="WP_163298623.1">
    <property type="nucleotide sequence ID" value="NZ_JAAGRR010000060.1"/>
</dbReference>
<dbReference type="PROSITE" id="PS51831">
    <property type="entry name" value="HD"/>
    <property type="match status" value="1"/>
</dbReference>
<dbReference type="Gene3D" id="1.20.120.330">
    <property type="entry name" value="Nucleotidyltransferases domain 2"/>
    <property type="match status" value="1"/>
</dbReference>
<dbReference type="EC" id="2.7.7.59" evidence="7"/>
<dbReference type="Proteomes" id="UP000469346">
    <property type="component" value="Unassembled WGS sequence"/>
</dbReference>
<dbReference type="GO" id="GO:0008081">
    <property type="term" value="F:phosphoric diester hydrolase activity"/>
    <property type="evidence" value="ECO:0007669"/>
    <property type="project" value="UniProtKB-UniRule"/>
</dbReference>
<keyword evidence="3" id="KW-0677">Repeat</keyword>
<dbReference type="CDD" id="cd04900">
    <property type="entry name" value="ACT_UUR-like_1"/>
    <property type="match status" value="1"/>
</dbReference>
<evidence type="ECO:0000256" key="7">
    <source>
        <dbReference type="HAMAP-Rule" id="MF_00277"/>
    </source>
</evidence>
<evidence type="ECO:0000259" key="10">
    <source>
        <dbReference type="PROSITE" id="PS51831"/>
    </source>
</evidence>
<name>A0A6N9TQU8_DISTH</name>
<evidence type="ECO:0000256" key="1">
    <source>
        <dbReference type="ARBA" id="ARBA00022679"/>
    </source>
</evidence>
<comment type="cofactor">
    <cofactor evidence="7">
        <name>Mg(2+)</name>
        <dbReference type="ChEBI" id="CHEBI:18420"/>
    </cofactor>
</comment>
<keyword evidence="12" id="KW-1185">Reference proteome</keyword>
<dbReference type="CDD" id="cd05401">
    <property type="entry name" value="NT_GlnE_GlnD_like"/>
    <property type="match status" value="1"/>
</dbReference>